<dbReference type="InterPro" id="IPR028082">
    <property type="entry name" value="Peripla_BP_I"/>
</dbReference>
<keyword evidence="1" id="KW-0805">Transcription regulation</keyword>
<evidence type="ECO:0000256" key="1">
    <source>
        <dbReference type="ARBA" id="ARBA00023015"/>
    </source>
</evidence>
<feature type="domain" description="HTH lacI-type" evidence="4">
    <location>
        <begin position="10"/>
        <end position="80"/>
    </location>
</feature>
<protein>
    <submittedName>
        <fullName evidence="5">HTH-type transcriptional regulator KdgR</fullName>
    </submittedName>
</protein>
<dbReference type="PANTHER" id="PTHR30146:SF109">
    <property type="entry name" value="HTH-TYPE TRANSCRIPTIONAL REGULATOR GALS"/>
    <property type="match status" value="1"/>
</dbReference>
<keyword evidence="6" id="KW-1185">Reference proteome</keyword>
<reference evidence="6" key="2">
    <citation type="submission" date="2024-01" db="EMBL/GenBank/DDBJ databases">
        <title>Roseobacter fucihabitans sp. nov., isolated from the brown alga Fucus spiralis.</title>
        <authorList>
            <person name="Hahnke S."/>
            <person name="Berger M."/>
            <person name="Schlingloff A."/>
            <person name="Athale I."/>
            <person name="Neumann-Schaal M."/>
            <person name="Adenaya A."/>
            <person name="Poehlein A."/>
            <person name="Daniel R."/>
            <person name="Pertersen J."/>
            <person name="Brinkhoff T."/>
        </authorList>
    </citation>
    <scope>NUCLEOTIDE SEQUENCE [LARGE SCALE GENOMIC DNA]</scope>
    <source>
        <strain evidence="6">B14</strain>
    </source>
</reference>
<dbReference type="SUPFAM" id="SSF53822">
    <property type="entry name" value="Periplasmic binding protein-like I"/>
    <property type="match status" value="1"/>
</dbReference>
<dbReference type="SUPFAM" id="SSF47413">
    <property type="entry name" value="lambda repressor-like DNA-binding domains"/>
    <property type="match status" value="1"/>
</dbReference>
<dbReference type="InterPro" id="IPR001761">
    <property type="entry name" value="Peripla_BP/Lac1_sug-bd_dom"/>
</dbReference>
<dbReference type="InterPro" id="IPR000843">
    <property type="entry name" value="HTH_LacI"/>
</dbReference>
<organism evidence="5 6">
    <name type="scientific">Roseobacter fucihabitans</name>
    <dbReference type="NCBI Taxonomy" id="1537242"/>
    <lineage>
        <taxon>Bacteria</taxon>
        <taxon>Pseudomonadati</taxon>
        <taxon>Pseudomonadota</taxon>
        <taxon>Alphaproteobacteria</taxon>
        <taxon>Rhodobacterales</taxon>
        <taxon>Roseobacteraceae</taxon>
        <taxon>Roseobacter</taxon>
    </lineage>
</organism>
<keyword evidence="2" id="KW-0238">DNA-binding</keyword>
<evidence type="ECO:0000259" key="4">
    <source>
        <dbReference type="SMART" id="SM00354"/>
    </source>
</evidence>
<sequence length="350" mass="38043">MGFHMVKPKISTMNDLSKAIGVSRPTLARYFEDEKAVLPSTARKIKDGLAKVDYVYNFLATRQNRKSTGLIGVVVPHFEDLFYASLLESIEAAASAAGFTMITQSSHGDPFSQEQAMRKLRSMSVDGAIVAPLAAQGHHEIFLAAGADFPIVFVDARPPQPLSGSDFIGTRNTQSIGIMVDYLCRTGPPPVFLAMPLLNSNALERREAYVQQMHQRGLPEQIMDVPGDASSWQFERYGFEVMDAHLAQGRYVDATILCANDRIAIGAIRAANMHGLFARGTGVGSQLRIAGHDDHPLSRYIFPALTTVAQQVAGLAGDAVGTLLKRIEHGQDGKPIVLLRDGVLKLRESA</sequence>
<proteinExistence type="predicted"/>
<dbReference type="SMART" id="SM00354">
    <property type="entry name" value="HTH_LACI"/>
    <property type="match status" value="1"/>
</dbReference>
<gene>
    <name evidence="5" type="primary">kdgR_1</name>
    <name evidence="5" type="ORF">ROLI_007530</name>
</gene>
<keyword evidence="3" id="KW-0804">Transcription</keyword>
<evidence type="ECO:0000256" key="2">
    <source>
        <dbReference type="ARBA" id="ARBA00023125"/>
    </source>
</evidence>
<accession>A0ABZ2BR29</accession>
<dbReference type="Proteomes" id="UP001318682">
    <property type="component" value="Chromosome"/>
</dbReference>
<dbReference type="EMBL" id="CP143423">
    <property type="protein sequence ID" value="WVX47682.1"/>
    <property type="molecule type" value="Genomic_DNA"/>
</dbReference>
<dbReference type="Pfam" id="PF00532">
    <property type="entry name" value="Peripla_BP_1"/>
    <property type="match status" value="1"/>
</dbReference>
<dbReference type="PANTHER" id="PTHR30146">
    <property type="entry name" value="LACI-RELATED TRANSCRIPTIONAL REPRESSOR"/>
    <property type="match status" value="1"/>
</dbReference>
<evidence type="ECO:0000256" key="3">
    <source>
        <dbReference type="ARBA" id="ARBA00023163"/>
    </source>
</evidence>
<evidence type="ECO:0000313" key="6">
    <source>
        <dbReference type="Proteomes" id="UP001318682"/>
    </source>
</evidence>
<dbReference type="Gene3D" id="1.10.260.40">
    <property type="entry name" value="lambda repressor-like DNA-binding domains"/>
    <property type="match status" value="1"/>
</dbReference>
<name>A0ABZ2BR29_9RHOB</name>
<dbReference type="InterPro" id="IPR010982">
    <property type="entry name" value="Lambda_DNA-bd_dom_sf"/>
</dbReference>
<dbReference type="Gene3D" id="3.40.50.2300">
    <property type="match status" value="2"/>
</dbReference>
<dbReference type="CDD" id="cd06267">
    <property type="entry name" value="PBP1_LacI_sugar_binding-like"/>
    <property type="match status" value="1"/>
</dbReference>
<reference evidence="5 6" key="1">
    <citation type="submission" date="2015-07" db="EMBL/GenBank/DDBJ databases">
        <authorList>
            <person name="Voget S."/>
            <person name="Dogs M."/>
            <person name="Brinkhoff T.H."/>
            <person name="Daniel R."/>
        </authorList>
    </citation>
    <scope>NUCLEOTIDE SEQUENCE [LARGE SCALE GENOMIC DNA]</scope>
    <source>
        <strain evidence="5 6">B14</strain>
    </source>
</reference>
<evidence type="ECO:0000313" key="5">
    <source>
        <dbReference type="EMBL" id="WVX47682.1"/>
    </source>
</evidence>